<gene>
    <name evidence="2" type="ORF">SAMN05421548_13917</name>
</gene>
<dbReference type="AlphaFoldDB" id="A0A1G7BF66"/>
<dbReference type="SMART" id="SM00858">
    <property type="entry name" value="SAF"/>
    <property type="match status" value="1"/>
</dbReference>
<dbReference type="CDD" id="cd11614">
    <property type="entry name" value="SAF_CpaB_FlgA_like"/>
    <property type="match status" value="1"/>
</dbReference>
<reference evidence="3" key="1">
    <citation type="submission" date="2016-09" db="EMBL/GenBank/DDBJ databases">
        <authorList>
            <person name="Varghese N."/>
            <person name="Submissions S."/>
        </authorList>
    </citation>
    <scope>NUCLEOTIDE SEQUENCE [LARGE SCALE GENOMIC DNA]</scope>
    <source>
        <strain evidence="3">TNe-862</strain>
    </source>
</reference>
<proteinExistence type="predicted"/>
<organism evidence="2 3">
    <name type="scientific">Paraburkholderia lycopersici</name>
    <dbReference type="NCBI Taxonomy" id="416944"/>
    <lineage>
        <taxon>Bacteria</taxon>
        <taxon>Pseudomonadati</taxon>
        <taxon>Pseudomonadota</taxon>
        <taxon>Betaproteobacteria</taxon>
        <taxon>Burkholderiales</taxon>
        <taxon>Burkholderiaceae</taxon>
        <taxon>Paraburkholderia</taxon>
    </lineage>
</organism>
<dbReference type="Pfam" id="PF16976">
    <property type="entry name" value="RcpC"/>
    <property type="match status" value="1"/>
</dbReference>
<dbReference type="RefSeq" id="WP_092005172.1">
    <property type="nucleotide sequence ID" value="NZ_FMYQ01000039.1"/>
</dbReference>
<evidence type="ECO:0000313" key="3">
    <source>
        <dbReference type="Proteomes" id="UP000198908"/>
    </source>
</evidence>
<dbReference type="Proteomes" id="UP000198908">
    <property type="component" value="Unassembled WGS sequence"/>
</dbReference>
<dbReference type="EMBL" id="FMYQ01000039">
    <property type="protein sequence ID" value="SDE25684.1"/>
    <property type="molecule type" value="Genomic_DNA"/>
</dbReference>
<dbReference type="InterPro" id="IPR031571">
    <property type="entry name" value="RcpC_dom"/>
</dbReference>
<dbReference type="Pfam" id="PF08666">
    <property type="entry name" value="SAF"/>
    <property type="match status" value="1"/>
</dbReference>
<dbReference type="NCBIfam" id="TIGR03177">
    <property type="entry name" value="pilus_cpaB"/>
    <property type="match status" value="1"/>
</dbReference>
<dbReference type="InterPro" id="IPR017592">
    <property type="entry name" value="Pilus_assmbl_Flp-typ_CpaB"/>
</dbReference>
<name>A0A1G7BF66_9BURK</name>
<keyword evidence="3" id="KW-1185">Reference proteome</keyword>
<dbReference type="STRING" id="416944.SAMN05421548_13917"/>
<dbReference type="OrthoDB" id="8776995at2"/>
<sequence>MANLTKVTAGLFIAAALVLGVFAWILARRPPPAAVVNPVPGNAQMLMPVVVAARTLPAGQPIPEDALRVQSLSAHPSGAFSDAALIAGRMPISEIAANSPILAPNLSSSLAASIAPGERAVAVRIDEISAVGYQIRPGNFVDVFFTLRRDGAAGGGEVGNTQTRLLISKARVLVFGNPGEAAPLGGNAQRMSGFNTQNTVPRTTVLAVPVTEIDALELAQSQGQLTLALRNPTDNDVIDPSAFGPYPGLIKISRDTPQASTRAAQGVALEQFAGARAPSATVTRREYRGAALAGAGRIEVIRGGRVETVVR</sequence>
<accession>A0A1G7BF66</accession>
<evidence type="ECO:0000259" key="1">
    <source>
        <dbReference type="SMART" id="SM00858"/>
    </source>
</evidence>
<dbReference type="InterPro" id="IPR013974">
    <property type="entry name" value="SAF"/>
</dbReference>
<evidence type="ECO:0000313" key="2">
    <source>
        <dbReference type="EMBL" id="SDE25684.1"/>
    </source>
</evidence>
<protein>
    <submittedName>
        <fullName evidence="2">Pilus assembly protein CpaB</fullName>
    </submittedName>
</protein>
<feature type="domain" description="SAF" evidence="1">
    <location>
        <begin position="47"/>
        <end position="107"/>
    </location>
</feature>